<feature type="compositionally biased region" description="Basic and acidic residues" evidence="6">
    <location>
        <begin position="46"/>
        <end position="60"/>
    </location>
</feature>
<feature type="compositionally biased region" description="Basic and acidic residues" evidence="6">
    <location>
        <begin position="403"/>
        <end position="421"/>
    </location>
</feature>
<keyword evidence="3 7" id="KW-0812">Transmembrane</keyword>
<feature type="region of interest" description="Disordered" evidence="6">
    <location>
        <begin position="1"/>
        <end position="65"/>
    </location>
</feature>
<protein>
    <recommendedName>
        <fullName evidence="8">Transmembrane protein 135 N-terminal domain-containing protein</fullName>
    </recommendedName>
</protein>
<evidence type="ECO:0000256" key="6">
    <source>
        <dbReference type="SAM" id="MobiDB-lite"/>
    </source>
</evidence>
<feature type="compositionally biased region" description="Low complexity" evidence="6">
    <location>
        <begin position="328"/>
        <end position="340"/>
    </location>
</feature>
<dbReference type="GO" id="GO:0012505">
    <property type="term" value="C:endomembrane system"/>
    <property type="evidence" value="ECO:0007669"/>
    <property type="project" value="UniProtKB-SubCell"/>
</dbReference>
<dbReference type="PANTHER" id="PTHR12459:SF15">
    <property type="entry name" value="TRANSMEMBRANE PROTEIN 135"/>
    <property type="match status" value="1"/>
</dbReference>
<organism evidence="9 10">
    <name type="scientific">Caulochytrium protostelioides</name>
    <dbReference type="NCBI Taxonomy" id="1555241"/>
    <lineage>
        <taxon>Eukaryota</taxon>
        <taxon>Fungi</taxon>
        <taxon>Fungi incertae sedis</taxon>
        <taxon>Chytridiomycota</taxon>
        <taxon>Chytridiomycota incertae sedis</taxon>
        <taxon>Chytridiomycetes</taxon>
        <taxon>Caulochytriales</taxon>
        <taxon>Caulochytriaceae</taxon>
        <taxon>Caulochytrium</taxon>
    </lineage>
</organism>
<feature type="compositionally biased region" description="Polar residues" evidence="6">
    <location>
        <begin position="365"/>
        <end position="381"/>
    </location>
</feature>
<feature type="domain" description="Transmembrane protein 135 N-terminal" evidence="8">
    <location>
        <begin position="602"/>
        <end position="729"/>
    </location>
</feature>
<accession>A0A4P9X531</accession>
<sequence length="779" mass="84301">MGGHHSPAPPVVDGSARSRAIGRVLPDSAGDPAVTSPLEADAALAPHDRSQDPSRERSPTDRGAWLSPAARSSLSLQALLPSASRLWLDTRDRVLSERQAKTLASIQKVLLRTLSASTRAYLAGLLVSGLPAILIALVTRLTQQLLLQRGRRPAKPAVPLATLLLGITRRAVNADLPRFLSILFGTFHFLDGIFFRVVVHWSLLNRVYRPTRIRSSTRLAGPLDRSARGDVADVHSLAPLSGAARGALPAGGHGTYPGVIRRIPHAATPHAGVTLRPHPHHRKDHSGSASGPPGSSGLGLAAAAAAAAAATPANATATATANANAVTSATGTTTSTQTGPSLPPSRPLVAPLTIGSEDEAEDSDTTATSESWSARSGTSAASMMRKRGRPAFFSSFSNDDLAGEVHDDHGGHDGEAPHPADGDDDDDDVSVSDSTTDLVNLAWKGVVTKPQIPKFVAGVIAGACAYRSLRRPRPDFALFMGVRALDSLIQFQQPLVSSMFAWVPRPIYDHADTVVFVLSSWEIMRSWFYCPDALPKSYANWITSMADIEPPILEALKLSKEGLVSYTKPMPDNQLAVSAMDTLKLPLSWGNADFGQFPCWITHGDLISCPRHWWQIFWSAFQRALRIYVPVHLIPALIFSRPKTMDAMARMLQRTTFHALHSTTFLSMFVTIIWSSICVVRRTTGQDTALGPTLGSFLCGLSILLERRSRRREMGIYTLPKAIESLLFRTGMVRQSEHWFMHLDLMLFTVSMGYLFSGLHVPGAVRPTIKALMGYFVLD</sequence>
<evidence type="ECO:0000259" key="8">
    <source>
        <dbReference type="Pfam" id="PF15982"/>
    </source>
</evidence>
<evidence type="ECO:0000256" key="4">
    <source>
        <dbReference type="ARBA" id="ARBA00022989"/>
    </source>
</evidence>
<gene>
    <name evidence="9" type="ORF">CXG81DRAFT_19841</name>
</gene>
<dbReference type="InterPro" id="IPR031926">
    <property type="entry name" value="TMEM135_N"/>
</dbReference>
<evidence type="ECO:0000256" key="5">
    <source>
        <dbReference type="ARBA" id="ARBA00023136"/>
    </source>
</evidence>
<evidence type="ECO:0000313" key="10">
    <source>
        <dbReference type="Proteomes" id="UP000274922"/>
    </source>
</evidence>
<dbReference type="PANTHER" id="PTHR12459">
    <property type="entry name" value="TRANSMEMBRANE PROTEIN 135-RELATED"/>
    <property type="match status" value="1"/>
</dbReference>
<feature type="region of interest" description="Disordered" evidence="6">
    <location>
        <begin position="397"/>
        <end position="432"/>
    </location>
</feature>
<feature type="transmembrane region" description="Helical" evidence="7">
    <location>
        <begin position="178"/>
        <end position="204"/>
    </location>
</feature>
<dbReference type="Pfam" id="PF15982">
    <property type="entry name" value="TMEM135_C_rich"/>
    <property type="match status" value="1"/>
</dbReference>
<name>A0A4P9X531_9FUNG</name>
<keyword evidence="5 7" id="KW-0472">Membrane</keyword>
<dbReference type="AlphaFoldDB" id="A0A4P9X531"/>
<comment type="subcellular location">
    <subcellularLocation>
        <location evidence="1">Endomembrane system</location>
        <topology evidence="1">Multi-pass membrane protein</topology>
    </subcellularLocation>
</comment>
<feature type="region of interest" description="Disordered" evidence="6">
    <location>
        <begin position="328"/>
        <end position="383"/>
    </location>
</feature>
<evidence type="ECO:0000256" key="7">
    <source>
        <dbReference type="SAM" id="Phobius"/>
    </source>
</evidence>
<feature type="region of interest" description="Disordered" evidence="6">
    <location>
        <begin position="270"/>
        <end position="298"/>
    </location>
</feature>
<evidence type="ECO:0000256" key="2">
    <source>
        <dbReference type="ARBA" id="ARBA00008924"/>
    </source>
</evidence>
<dbReference type="OrthoDB" id="291792at2759"/>
<comment type="similarity">
    <text evidence="2">Belongs to the TMEM135 family.</text>
</comment>
<dbReference type="Proteomes" id="UP000274922">
    <property type="component" value="Unassembled WGS sequence"/>
</dbReference>
<proteinExistence type="inferred from homology"/>
<dbReference type="EMBL" id="ML014231">
    <property type="protein sequence ID" value="RKP00182.1"/>
    <property type="molecule type" value="Genomic_DNA"/>
</dbReference>
<keyword evidence="4 7" id="KW-1133">Transmembrane helix</keyword>
<feature type="compositionally biased region" description="Low complexity" evidence="6">
    <location>
        <begin position="287"/>
        <end position="298"/>
    </location>
</feature>
<feature type="transmembrane region" description="Helical" evidence="7">
    <location>
        <begin position="657"/>
        <end position="677"/>
    </location>
</feature>
<evidence type="ECO:0000256" key="3">
    <source>
        <dbReference type="ARBA" id="ARBA00022692"/>
    </source>
</evidence>
<keyword evidence="10" id="KW-1185">Reference proteome</keyword>
<evidence type="ECO:0000256" key="1">
    <source>
        <dbReference type="ARBA" id="ARBA00004127"/>
    </source>
</evidence>
<dbReference type="InterPro" id="IPR026749">
    <property type="entry name" value="Tmem135"/>
</dbReference>
<reference evidence="10" key="1">
    <citation type="journal article" date="2018" name="Nat. Microbiol.">
        <title>Leveraging single-cell genomics to expand the fungal tree of life.</title>
        <authorList>
            <person name="Ahrendt S.R."/>
            <person name="Quandt C.A."/>
            <person name="Ciobanu D."/>
            <person name="Clum A."/>
            <person name="Salamov A."/>
            <person name="Andreopoulos B."/>
            <person name="Cheng J.F."/>
            <person name="Woyke T."/>
            <person name="Pelin A."/>
            <person name="Henrissat B."/>
            <person name="Reynolds N.K."/>
            <person name="Benny G.L."/>
            <person name="Smith M.E."/>
            <person name="James T.Y."/>
            <person name="Grigoriev I.V."/>
        </authorList>
    </citation>
    <scope>NUCLEOTIDE SEQUENCE [LARGE SCALE GENOMIC DNA]</scope>
    <source>
        <strain evidence="10">ATCC 52028</strain>
    </source>
</reference>
<evidence type="ECO:0000313" key="9">
    <source>
        <dbReference type="EMBL" id="RKP00182.1"/>
    </source>
</evidence>
<feature type="transmembrane region" description="Helical" evidence="7">
    <location>
        <begin position="120"/>
        <end position="142"/>
    </location>
</feature>
<feature type="transmembrane region" description="Helical" evidence="7">
    <location>
        <begin position="739"/>
        <end position="757"/>
    </location>
</feature>